<evidence type="ECO:0000256" key="2">
    <source>
        <dbReference type="SAM" id="MobiDB-lite"/>
    </source>
</evidence>
<evidence type="ECO:0000313" key="4">
    <source>
        <dbReference type="EMBL" id="PVH26064.1"/>
    </source>
</evidence>
<organism evidence="4 5">
    <name type="scientific">Sphingobacterium corticibacter</name>
    <dbReference type="NCBI Taxonomy" id="2171749"/>
    <lineage>
        <taxon>Bacteria</taxon>
        <taxon>Pseudomonadati</taxon>
        <taxon>Bacteroidota</taxon>
        <taxon>Sphingobacteriia</taxon>
        <taxon>Sphingobacteriales</taxon>
        <taxon>Sphingobacteriaceae</taxon>
        <taxon>Sphingobacterium</taxon>
    </lineage>
</organism>
<dbReference type="PANTHER" id="PTHR42776:SF27">
    <property type="entry name" value="DIPEPTIDYL PEPTIDASE FAMILY MEMBER 6"/>
    <property type="match status" value="1"/>
</dbReference>
<dbReference type="EMBL" id="QDKG01000001">
    <property type="protein sequence ID" value="PVH26064.1"/>
    <property type="molecule type" value="Genomic_DNA"/>
</dbReference>
<dbReference type="InterPro" id="IPR011042">
    <property type="entry name" value="6-blade_b-propeller_TolB-like"/>
</dbReference>
<feature type="compositionally biased region" description="Basic and acidic residues" evidence="2">
    <location>
        <begin position="366"/>
        <end position="380"/>
    </location>
</feature>
<comment type="caution">
    <text evidence="4">The sequence shown here is derived from an EMBL/GenBank/DDBJ whole genome shotgun (WGS) entry which is preliminary data.</text>
</comment>
<dbReference type="Proteomes" id="UP000245627">
    <property type="component" value="Unassembled WGS sequence"/>
</dbReference>
<sequence>MATVTLLIPTGKRKKIQYIRKSKITINEFLTMKLKQCILLAFLLASALGGQAQESKPPITWKDIPKWEYLRMNVMTISNNAKWYAYAEGPTQGDLNLLLKSAFDTTKYQYNIGGEAGPIRFNESASHVAFFEAAPYKTIKANEKAKKPSFKNLRLVTVKDTSSVLFDRARSFEFSNEGGNWLAVRFESSGDGPKGPDAAKGSDLLLYNLQNKQTFNIGNVNEFQFNKSGQYLAYTIDANNKNGNGVFLRDMQTGTTYALDNDKAAYSKINWNKEGTALALLKAKTDKAYKTPVYTLIGVKDIKGNASNIISYTGLDEKEISAGFGISENSTPFWSKDLNTLFFGIAKLEKTENKAAADSTAQDSTKIAEKKPAPKADKDAEKPDMIIWNWQDKRLQSAQRTQSNRDKNYTAQSAYHIKSKQFVSLADSARKSIALAPNQDLGYALDYTPYEMASSLDGQQFADLYLVDIGTGQSRKAIEKLYLNAIRNLSFSPDGKYLLYYQNGHYHNLNTSSLASTNLTNKIKASFIAEKVDNNVEKPGTPNFGWTADGKYVFLRDNFDLWKVSADGKSAVALTDRWKDQQWTANRLLSNLYPDDDFTDTKKDQYFMVFNEGNKQSGIAVLKSGSNKLEILQHSDDLYSSVSKPKQANDLFFVKENNTTSPELYIAENSTFKNTRKLTDNTPKKDDYALSSGAKLISYVNDFGDTLQATLFLPADYVEGKSYPTITYIYERLTDGTNSYSQPAFPGGGFNRAVYTSNGYAVLMPDIAYKLNDPGMSAVACVVPAVKAAVATGIVDEERVGIHGHSWGGYQTSFLITQTNIFKAAVAGAPLTNMISMYSLIYWNSGSTNQSIFESSQGRLTTGYWDNWDAYTRNSPIYHIKNVNTPLVILHNDKDGAVDYTQGIEYFNGLRRLQKPVTMLTYNGENHGLAKEVNKKDYAVRMMEFFDHYLKGATSPDWWEKGIDYLDMDKHLEERAF</sequence>
<dbReference type="GO" id="GO:0006508">
    <property type="term" value="P:proteolysis"/>
    <property type="evidence" value="ECO:0007669"/>
    <property type="project" value="InterPro"/>
</dbReference>
<reference evidence="4 5" key="1">
    <citation type="submission" date="2018-04" db="EMBL/GenBank/DDBJ databases">
        <title>Sphingobacterium cortibacter sp. nov.</title>
        <authorList>
            <person name="Li Y."/>
        </authorList>
    </citation>
    <scope>NUCLEOTIDE SEQUENCE [LARGE SCALE GENOMIC DNA]</scope>
    <source>
        <strain evidence="4 5">2c-3</strain>
    </source>
</reference>
<dbReference type="Pfam" id="PF00326">
    <property type="entry name" value="Peptidase_S9"/>
    <property type="match status" value="1"/>
</dbReference>
<dbReference type="Gene3D" id="3.40.50.1820">
    <property type="entry name" value="alpha/beta hydrolase"/>
    <property type="match status" value="1"/>
</dbReference>
<evidence type="ECO:0000256" key="1">
    <source>
        <dbReference type="ARBA" id="ARBA00022801"/>
    </source>
</evidence>
<dbReference type="GO" id="GO:0004252">
    <property type="term" value="F:serine-type endopeptidase activity"/>
    <property type="evidence" value="ECO:0007669"/>
    <property type="project" value="TreeGrafter"/>
</dbReference>
<gene>
    <name evidence="4" type="ORF">DC487_00100</name>
</gene>
<dbReference type="PANTHER" id="PTHR42776">
    <property type="entry name" value="SERINE PEPTIDASE S9 FAMILY MEMBER"/>
    <property type="match status" value="1"/>
</dbReference>
<feature type="region of interest" description="Disordered" evidence="2">
    <location>
        <begin position="354"/>
        <end position="380"/>
    </location>
</feature>
<keyword evidence="1" id="KW-0378">Hydrolase</keyword>
<evidence type="ECO:0000259" key="3">
    <source>
        <dbReference type="Pfam" id="PF00326"/>
    </source>
</evidence>
<dbReference type="SUPFAM" id="SSF82171">
    <property type="entry name" value="DPP6 N-terminal domain-like"/>
    <property type="match status" value="1"/>
</dbReference>
<accession>A0A2T8HKT9</accession>
<evidence type="ECO:0000313" key="5">
    <source>
        <dbReference type="Proteomes" id="UP000245627"/>
    </source>
</evidence>
<keyword evidence="5" id="KW-1185">Reference proteome</keyword>
<protein>
    <submittedName>
        <fullName evidence="4">S9 family peptidase</fullName>
    </submittedName>
</protein>
<dbReference type="InterPro" id="IPR001375">
    <property type="entry name" value="Peptidase_S9_cat"/>
</dbReference>
<feature type="domain" description="Peptidase S9 prolyl oligopeptidase catalytic" evidence="3">
    <location>
        <begin position="783"/>
        <end position="952"/>
    </location>
</feature>
<dbReference type="AlphaFoldDB" id="A0A2T8HKT9"/>
<dbReference type="InterPro" id="IPR029058">
    <property type="entry name" value="AB_hydrolase_fold"/>
</dbReference>
<dbReference type="SUPFAM" id="SSF53474">
    <property type="entry name" value="alpha/beta-Hydrolases"/>
    <property type="match status" value="1"/>
</dbReference>
<name>A0A2T8HKT9_9SPHI</name>
<proteinExistence type="predicted"/>
<dbReference type="Gene3D" id="2.120.10.30">
    <property type="entry name" value="TolB, C-terminal domain"/>
    <property type="match status" value="1"/>
</dbReference>